<gene>
    <name evidence="2" type="ORF">FPE_LOCUS34814</name>
</gene>
<protein>
    <submittedName>
        <fullName evidence="2">Uncharacterized protein</fullName>
    </submittedName>
</protein>
<dbReference type="EMBL" id="OU503058">
    <property type="protein sequence ID" value="CAI9787384.1"/>
    <property type="molecule type" value="Genomic_DNA"/>
</dbReference>
<dbReference type="Proteomes" id="UP000834106">
    <property type="component" value="Chromosome 23"/>
</dbReference>
<organism evidence="2 3">
    <name type="scientific">Fraxinus pennsylvanica</name>
    <dbReference type="NCBI Taxonomy" id="56036"/>
    <lineage>
        <taxon>Eukaryota</taxon>
        <taxon>Viridiplantae</taxon>
        <taxon>Streptophyta</taxon>
        <taxon>Embryophyta</taxon>
        <taxon>Tracheophyta</taxon>
        <taxon>Spermatophyta</taxon>
        <taxon>Magnoliopsida</taxon>
        <taxon>eudicotyledons</taxon>
        <taxon>Gunneridae</taxon>
        <taxon>Pentapetalae</taxon>
        <taxon>asterids</taxon>
        <taxon>lamiids</taxon>
        <taxon>Lamiales</taxon>
        <taxon>Oleaceae</taxon>
        <taxon>Oleeae</taxon>
        <taxon>Fraxinus</taxon>
    </lineage>
</organism>
<evidence type="ECO:0000313" key="3">
    <source>
        <dbReference type="Proteomes" id="UP000834106"/>
    </source>
</evidence>
<dbReference type="AlphaFoldDB" id="A0AAD2AGX3"/>
<evidence type="ECO:0000256" key="1">
    <source>
        <dbReference type="SAM" id="MobiDB-lite"/>
    </source>
</evidence>
<proteinExistence type="predicted"/>
<evidence type="ECO:0000313" key="2">
    <source>
        <dbReference type="EMBL" id="CAI9787384.1"/>
    </source>
</evidence>
<sequence>MTQQVFSLAATLGSESPVWKGSRSTDQRSDPADLSYYYSNVNLNPRLPSPLLSKEDWRFAERLQGGNSTIGDRRKLNRINTDGAEGSPFSMPTGFNSKNQESENETEWDVDGLIVLPGLGLGSKQKSLAEIFQVNNLHKFSAFS</sequence>
<keyword evidence="3" id="KW-1185">Reference proteome</keyword>
<reference evidence="2" key="1">
    <citation type="submission" date="2023-05" db="EMBL/GenBank/DDBJ databases">
        <authorList>
            <person name="Huff M."/>
        </authorList>
    </citation>
    <scope>NUCLEOTIDE SEQUENCE</scope>
</reference>
<name>A0AAD2AGX3_9LAMI</name>
<accession>A0AAD2AGX3</accession>
<feature type="region of interest" description="Disordered" evidence="1">
    <location>
        <begin position="68"/>
        <end position="104"/>
    </location>
</feature>